<gene>
    <name evidence="2" type="ORF">JOL62DRAFT_367793</name>
</gene>
<organism evidence="2 3">
    <name type="scientific">Phyllosticta paracitricarpa</name>
    <dbReference type="NCBI Taxonomy" id="2016321"/>
    <lineage>
        <taxon>Eukaryota</taxon>
        <taxon>Fungi</taxon>
        <taxon>Dikarya</taxon>
        <taxon>Ascomycota</taxon>
        <taxon>Pezizomycotina</taxon>
        <taxon>Dothideomycetes</taxon>
        <taxon>Dothideomycetes incertae sedis</taxon>
        <taxon>Botryosphaeriales</taxon>
        <taxon>Phyllostictaceae</taxon>
        <taxon>Phyllosticta</taxon>
    </lineage>
</organism>
<feature type="region of interest" description="Disordered" evidence="1">
    <location>
        <begin position="152"/>
        <end position="184"/>
    </location>
</feature>
<evidence type="ECO:0000256" key="1">
    <source>
        <dbReference type="SAM" id="MobiDB-lite"/>
    </source>
</evidence>
<accession>A0ABR1MUM4</accession>
<proteinExistence type="predicted"/>
<name>A0ABR1MUM4_9PEZI</name>
<feature type="region of interest" description="Disordered" evidence="1">
    <location>
        <begin position="1"/>
        <end position="22"/>
    </location>
</feature>
<dbReference type="EMBL" id="JBBPBF010000054">
    <property type="protein sequence ID" value="KAK7606148.1"/>
    <property type="molecule type" value="Genomic_DNA"/>
</dbReference>
<feature type="compositionally biased region" description="Low complexity" evidence="1">
    <location>
        <begin position="152"/>
        <end position="173"/>
    </location>
</feature>
<comment type="caution">
    <text evidence="2">The sequence shown here is derived from an EMBL/GenBank/DDBJ whole genome shotgun (WGS) entry which is preliminary data.</text>
</comment>
<dbReference type="Proteomes" id="UP001367316">
    <property type="component" value="Unassembled WGS sequence"/>
</dbReference>
<evidence type="ECO:0000313" key="2">
    <source>
        <dbReference type="EMBL" id="KAK7606148.1"/>
    </source>
</evidence>
<keyword evidence="3" id="KW-1185">Reference proteome</keyword>
<feature type="compositionally biased region" description="Pro residues" evidence="1">
    <location>
        <begin position="1"/>
        <end position="11"/>
    </location>
</feature>
<sequence>MPMRTPAPTPRRPVRPTAAVATGTAPAVLEAEALESEEEPLAEEPVAEAEALAADWLPVMLSRAEDAAAGRLVWLASSNRRLLGMLVPERSLLRSDVMSALAPLARELMSVPTEPTALVISLAASPPALVTSLATLMTSTAAAVPAAPAPGSAAVAAAPAPGSAAPAPVAAAPTSEPASLATDWTSSTTSRAWTLAESPWGRRRTWWTSEAEAMLRRARRPKAEVRMLKEWLRREGYGGSRFKSLRKIG</sequence>
<evidence type="ECO:0000313" key="3">
    <source>
        <dbReference type="Proteomes" id="UP001367316"/>
    </source>
</evidence>
<reference evidence="2 3" key="1">
    <citation type="submission" date="2024-04" db="EMBL/GenBank/DDBJ databases">
        <title>Phyllosticta paracitricarpa is synonymous to the EU quarantine fungus P. citricarpa based on phylogenomic analyses.</title>
        <authorList>
            <consortium name="Lawrence Berkeley National Laboratory"/>
            <person name="Van ingen-buijs V.A."/>
            <person name="Van westerhoven A.C."/>
            <person name="Haridas S."/>
            <person name="Skiadas P."/>
            <person name="Martin F."/>
            <person name="Groenewald J.Z."/>
            <person name="Crous P.W."/>
            <person name="Seidl M.F."/>
        </authorList>
    </citation>
    <scope>NUCLEOTIDE SEQUENCE [LARGE SCALE GENOMIC DNA]</scope>
    <source>
        <strain evidence="2 3">CBS 141358</strain>
    </source>
</reference>
<protein>
    <submittedName>
        <fullName evidence="2">Uncharacterized protein</fullName>
    </submittedName>
</protein>